<evidence type="ECO:0000313" key="1">
    <source>
        <dbReference type="EMBL" id="QDL90200.1"/>
    </source>
</evidence>
<proteinExistence type="predicted"/>
<accession>A0A515HKW9</accession>
<dbReference type="AlphaFoldDB" id="A0A515HKW9"/>
<name>A0A515HKW9_KLEPN</name>
<sequence length="76" mass="8828">MRCVKTGRVTGVYLARIHVAQLPSLCIFLLSLRSSLPWHYPISPKNRKTALSPRHDWLKTGSLLQNVPLRIWFYPQ</sequence>
<keyword evidence="1" id="KW-0614">Plasmid</keyword>
<reference evidence="1" key="1">
    <citation type="submission" date="2018-06" db="EMBL/GenBank/DDBJ databases">
        <authorList>
            <person name="Espinal P."/>
            <person name="Villa L."/>
            <person name="Carattoli A."/>
        </authorList>
    </citation>
    <scope>NUCLEOTIDE SEQUENCE</scope>
    <source>
        <strain evidence="1">KL8</strain>
        <plasmid evidence="1">pKL8-NDM</plasmid>
    </source>
</reference>
<organism evidence="1">
    <name type="scientific">Klebsiella pneumoniae</name>
    <dbReference type="NCBI Taxonomy" id="573"/>
    <lineage>
        <taxon>Bacteria</taxon>
        <taxon>Pseudomonadati</taxon>
        <taxon>Pseudomonadota</taxon>
        <taxon>Gammaproteobacteria</taxon>
        <taxon>Enterobacterales</taxon>
        <taxon>Enterobacteriaceae</taxon>
        <taxon>Klebsiella/Raoultella group</taxon>
        <taxon>Klebsiella</taxon>
        <taxon>Klebsiella pneumoniae complex</taxon>
    </lineage>
</organism>
<dbReference type="EMBL" id="MH523448">
    <property type="protein sequence ID" value="QDL90200.1"/>
    <property type="molecule type" value="Genomic_DNA"/>
</dbReference>
<protein>
    <submittedName>
        <fullName evidence="1">Transcriptional regulator</fullName>
    </submittedName>
</protein>
<geneLocation type="plasmid" evidence="1">
    <name>pKL8-NDM</name>
</geneLocation>